<dbReference type="Gene3D" id="3.30.70.1060">
    <property type="entry name" value="Dimeric alpha+beta barrel"/>
    <property type="match status" value="1"/>
</dbReference>
<organism evidence="3 4">
    <name type="scientific">Pandoraea cepalis</name>
    <dbReference type="NCBI Taxonomy" id="2508294"/>
    <lineage>
        <taxon>Bacteria</taxon>
        <taxon>Pseudomonadati</taxon>
        <taxon>Pseudomonadota</taxon>
        <taxon>Betaproteobacteria</taxon>
        <taxon>Burkholderiales</taxon>
        <taxon>Burkholderiaceae</taxon>
        <taxon>Pandoraea</taxon>
    </lineage>
</organism>
<dbReference type="Pfam" id="PF03795">
    <property type="entry name" value="YCII"/>
    <property type="match status" value="1"/>
</dbReference>
<dbReference type="OrthoDB" id="9814407at2"/>
<protein>
    <submittedName>
        <fullName evidence="3">GTP cyclohydrolase</fullName>
    </submittedName>
</protein>
<dbReference type="PANTHER" id="PTHR37828:SF1">
    <property type="entry name" value="YCII-RELATED DOMAIN-CONTAINING PROTEIN"/>
    <property type="match status" value="1"/>
</dbReference>
<name>A0A5E4T9I1_9BURK</name>
<reference evidence="3 4" key="1">
    <citation type="submission" date="2019-08" db="EMBL/GenBank/DDBJ databases">
        <authorList>
            <person name="Peeters C."/>
        </authorList>
    </citation>
    <scope>NUCLEOTIDE SEQUENCE [LARGE SCALE GENOMIC DNA]</scope>
    <source>
        <strain evidence="3 4">LMG 31106</strain>
    </source>
</reference>
<feature type="domain" description="YCII-related" evidence="2">
    <location>
        <begin position="1"/>
        <end position="81"/>
    </location>
</feature>
<dbReference type="AlphaFoldDB" id="A0A5E4T9I1"/>
<dbReference type="RefSeq" id="WP_150562697.1">
    <property type="nucleotide sequence ID" value="NZ_CABPSL010000002.1"/>
</dbReference>
<proteinExistence type="inferred from homology"/>
<dbReference type="InterPro" id="IPR005545">
    <property type="entry name" value="YCII"/>
</dbReference>
<dbReference type="InterPro" id="IPR011008">
    <property type="entry name" value="Dimeric_a/b-barrel"/>
</dbReference>
<accession>A0A5E4T9I1</accession>
<sequence>MFVVLLHYLQPLADIEAFLQEHREYLERQYAAGHFVASGPQVPRVGGVILVRNLGREALDAVLAQDPFYREGIAQYQIIEFAPNKFAAGAQWVLCGDH</sequence>
<dbReference type="GO" id="GO:0016787">
    <property type="term" value="F:hydrolase activity"/>
    <property type="evidence" value="ECO:0007669"/>
    <property type="project" value="UniProtKB-KW"/>
</dbReference>
<evidence type="ECO:0000313" key="4">
    <source>
        <dbReference type="Proteomes" id="UP000384354"/>
    </source>
</evidence>
<comment type="similarity">
    <text evidence="1">Belongs to the YciI family.</text>
</comment>
<evidence type="ECO:0000256" key="1">
    <source>
        <dbReference type="ARBA" id="ARBA00007689"/>
    </source>
</evidence>
<dbReference type="SUPFAM" id="SSF54909">
    <property type="entry name" value="Dimeric alpha+beta barrel"/>
    <property type="match status" value="1"/>
</dbReference>
<evidence type="ECO:0000313" key="3">
    <source>
        <dbReference type="EMBL" id="VVD83168.1"/>
    </source>
</evidence>
<evidence type="ECO:0000259" key="2">
    <source>
        <dbReference type="Pfam" id="PF03795"/>
    </source>
</evidence>
<keyword evidence="3" id="KW-0378">Hydrolase</keyword>
<dbReference type="Proteomes" id="UP000384354">
    <property type="component" value="Unassembled WGS sequence"/>
</dbReference>
<gene>
    <name evidence="3" type="ORF">PCE31106_01215</name>
</gene>
<dbReference type="PANTHER" id="PTHR37828">
    <property type="entry name" value="GSR2449 PROTEIN"/>
    <property type="match status" value="1"/>
</dbReference>
<dbReference type="EMBL" id="CABPSL010000002">
    <property type="protein sequence ID" value="VVD83168.1"/>
    <property type="molecule type" value="Genomic_DNA"/>
</dbReference>